<feature type="region of interest" description="Disordered" evidence="1">
    <location>
        <begin position="28"/>
        <end position="60"/>
    </location>
</feature>
<organism evidence="2 3">
    <name type="scientific">Cupriavidus oxalaticus</name>
    <dbReference type="NCBI Taxonomy" id="96344"/>
    <lineage>
        <taxon>Bacteria</taxon>
        <taxon>Pseudomonadati</taxon>
        <taxon>Pseudomonadota</taxon>
        <taxon>Betaproteobacteria</taxon>
        <taxon>Burkholderiales</taxon>
        <taxon>Burkholderiaceae</taxon>
        <taxon>Cupriavidus</taxon>
    </lineage>
</organism>
<dbReference type="GeneID" id="303492128"/>
<evidence type="ECO:0008006" key="4">
    <source>
        <dbReference type="Google" id="ProtNLM"/>
    </source>
</evidence>
<evidence type="ECO:0000256" key="1">
    <source>
        <dbReference type="SAM" id="MobiDB-lite"/>
    </source>
</evidence>
<reference evidence="2 3" key="1">
    <citation type="submission" date="2021-02" db="EMBL/GenBank/DDBJ databases">
        <title>Complete Genome Sequence of Cupriavidus oxalaticus Strain Ox1, a Soil Oxalate-Degrading Species.</title>
        <authorList>
            <person name="Palmieri F."/>
            <person name="Udriet P."/>
            <person name="Deuasquier M."/>
            <person name="Beaudoing E."/>
            <person name="Johnson S.L."/>
            <person name="Davenport K.W."/>
            <person name="Chain P.S."/>
            <person name="Bindschedler S."/>
            <person name="Junier P."/>
        </authorList>
    </citation>
    <scope>NUCLEOTIDE SEQUENCE [LARGE SCALE GENOMIC DNA]</scope>
    <source>
        <strain evidence="2 3">Ox1</strain>
    </source>
</reference>
<accession>A0ABX7HRE3</accession>
<keyword evidence="3" id="KW-1185">Reference proteome</keyword>
<dbReference type="EMBL" id="CP069812">
    <property type="protein sequence ID" value="QRQ92711.1"/>
    <property type="molecule type" value="Genomic_DNA"/>
</dbReference>
<proteinExistence type="predicted"/>
<gene>
    <name evidence="2" type="ORF">JTE92_21485</name>
</gene>
<dbReference type="Proteomes" id="UP000623307">
    <property type="component" value="Chromosome 2"/>
</dbReference>
<protein>
    <recommendedName>
        <fullName evidence="4">Transposase</fullName>
    </recommendedName>
</protein>
<sequence>MHELKGFRVQAAVLLAGRRLAETTAFGPLEGGGVIQEQNANIHSEQHDKERPTWYADQEG</sequence>
<dbReference type="RefSeq" id="WP_157096921.1">
    <property type="nucleotide sequence ID" value="NZ_CP069810.1"/>
</dbReference>
<evidence type="ECO:0000313" key="2">
    <source>
        <dbReference type="EMBL" id="QRQ92711.1"/>
    </source>
</evidence>
<evidence type="ECO:0000313" key="3">
    <source>
        <dbReference type="Proteomes" id="UP000623307"/>
    </source>
</evidence>
<name>A0ABX7HRE3_9BURK</name>